<keyword evidence="3" id="KW-1185">Reference proteome</keyword>
<sequence length="348" mass="37056">MDECRGRRVRPLTAALSTTLVLAACAQPGTTLESQPAVAVTRIQTTLHDPVWSYTRHTVIAPTDDDRLAEISDLGAPEAHTRLSAPMAVGRNIQISGSDNSRVFVPEPARNRVAVVDLASLQQVEDFDAGPAPAVLAEDRGMRILLALSADGSSVTPVDVEGFRKLATARFGQPATAIDGANRGRDIEYHLYGPSGIRFYKGPSSPPEKRGDLDLDVATAAGDGTKVTRSYVADQGRTVLYAVDSRRGGEGLQVVGRAQVPSPIRYLGTDDTRIYAATDAGVVVFDSATVTGYPHGKITTLRTIDYRTSMPPGPAKTAPLSGMAVAQHRVYLTLKGQPFVISVGKPRL</sequence>
<name>A0A7I7YCK8_9MYCO</name>
<accession>A0A7I7YCK8</accession>
<feature type="signal peptide" evidence="1">
    <location>
        <begin position="1"/>
        <end position="26"/>
    </location>
</feature>
<evidence type="ECO:0008006" key="4">
    <source>
        <dbReference type="Google" id="ProtNLM"/>
    </source>
</evidence>
<organism evidence="2 3">
    <name type="scientific">Mycobacterium conspicuum</name>
    <dbReference type="NCBI Taxonomy" id="44010"/>
    <lineage>
        <taxon>Bacteria</taxon>
        <taxon>Bacillati</taxon>
        <taxon>Actinomycetota</taxon>
        <taxon>Actinomycetes</taxon>
        <taxon>Mycobacteriales</taxon>
        <taxon>Mycobacteriaceae</taxon>
        <taxon>Mycobacterium</taxon>
    </lineage>
</organism>
<protein>
    <recommendedName>
        <fullName evidence="4">Lipoprotein</fullName>
    </recommendedName>
</protein>
<feature type="chain" id="PRO_5029596610" description="Lipoprotein" evidence="1">
    <location>
        <begin position="27"/>
        <end position="348"/>
    </location>
</feature>
<evidence type="ECO:0000256" key="1">
    <source>
        <dbReference type="SAM" id="SignalP"/>
    </source>
</evidence>
<dbReference type="PROSITE" id="PS51257">
    <property type="entry name" value="PROKAR_LIPOPROTEIN"/>
    <property type="match status" value="1"/>
</dbReference>
<reference evidence="2 3" key="1">
    <citation type="journal article" date="2019" name="Emerg. Microbes Infect.">
        <title>Comprehensive subspecies identification of 175 nontuberculous mycobacteria species based on 7547 genomic profiles.</title>
        <authorList>
            <person name="Matsumoto Y."/>
            <person name="Kinjo T."/>
            <person name="Motooka D."/>
            <person name="Nabeya D."/>
            <person name="Jung N."/>
            <person name="Uechi K."/>
            <person name="Horii T."/>
            <person name="Iida T."/>
            <person name="Fujita J."/>
            <person name="Nakamura S."/>
        </authorList>
    </citation>
    <scope>NUCLEOTIDE SEQUENCE [LARGE SCALE GENOMIC DNA]</scope>
    <source>
        <strain evidence="2 3">JCM 14738</strain>
    </source>
</reference>
<dbReference type="InterPro" id="IPR011048">
    <property type="entry name" value="Haem_d1_sf"/>
</dbReference>
<keyword evidence="1" id="KW-0732">Signal</keyword>
<evidence type="ECO:0000313" key="3">
    <source>
        <dbReference type="Proteomes" id="UP000467385"/>
    </source>
</evidence>
<gene>
    <name evidence="2" type="ORF">MCNS_25280</name>
</gene>
<evidence type="ECO:0000313" key="2">
    <source>
        <dbReference type="EMBL" id="BBZ39465.1"/>
    </source>
</evidence>
<dbReference type="SUPFAM" id="SSF51004">
    <property type="entry name" value="C-terminal (heme d1) domain of cytochrome cd1-nitrite reductase"/>
    <property type="match status" value="1"/>
</dbReference>
<dbReference type="AlphaFoldDB" id="A0A7I7YCK8"/>
<dbReference type="EMBL" id="AP022613">
    <property type="protein sequence ID" value="BBZ39465.1"/>
    <property type="molecule type" value="Genomic_DNA"/>
</dbReference>
<proteinExistence type="predicted"/>
<dbReference type="Proteomes" id="UP000467385">
    <property type="component" value="Chromosome"/>
</dbReference>